<dbReference type="InterPro" id="IPR036010">
    <property type="entry name" value="2Fe-2S_ferredoxin-like_sf"/>
</dbReference>
<keyword evidence="9" id="KW-0808">Transferase</keyword>
<evidence type="ECO:0000259" key="8">
    <source>
        <dbReference type="PROSITE" id="PS51384"/>
    </source>
</evidence>
<evidence type="ECO:0000256" key="6">
    <source>
        <dbReference type="ARBA" id="ARBA00023014"/>
    </source>
</evidence>
<sequence>MQLTVVKKTEEAADIFSFEFACPLGVELPSFTAGAHIDVHVRPGLVRQYSLCNDPAERHRYVIAVLCDAHSRGGARTLHSELHEGDTVTVGEPRNHFPLVPAARSLLIGGGIGITPLLGMAEWLNHGHGDYRMHYCTRSEASAAFVGRLREPAFAGRVQCHFDDGPPAQQMALPALLAEPDPDLHLYVCGPAGFIDYVIDCARDHGWPAANIHREYFSNQDLDTSNDGSFEIRIASSGAVLPVAADESVSSVLVRHGFAIPVSCEQGVCGTCLTGILSGEPDHRDLCLSDEERARNDQFTPCCSRAKGKLLVLDL</sequence>
<dbReference type="SUPFAM" id="SSF52343">
    <property type="entry name" value="Ferredoxin reductase-like, C-terminal NADP-linked domain"/>
    <property type="match status" value="1"/>
</dbReference>
<dbReference type="InterPro" id="IPR050415">
    <property type="entry name" value="MRET"/>
</dbReference>
<proteinExistence type="predicted"/>
<dbReference type="PANTHER" id="PTHR47354">
    <property type="entry name" value="NADH OXIDOREDUCTASE HCR"/>
    <property type="match status" value="1"/>
</dbReference>
<dbReference type="PROSITE" id="PS00197">
    <property type="entry name" value="2FE2S_FER_1"/>
    <property type="match status" value="1"/>
</dbReference>
<dbReference type="InterPro" id="IPR017938">
    <property type="entry name" value="Riboflavin_synthase-like_b-brl"/>
</dbReference>
<reference evidence="9 10" key="1">
    <citation type="journal article" date="2015" name="Stand. Genomic Sci.">
        <title>Genomic Encyclopedia of Bacterial and Archaeal Type Strains, Phase III: the genomes of soil and plant-associated and newly described type strains.</title>
        <authorList>
            <person name="Whitman W.B."/>
            <person name="Woyke T."/>
            <person name="Klenk H.P."/>
            <person name="Zhou Y."/>
            <person name="Lilburn T.G."/>
            <person name="Beck B.J."/>
            <person name="De Vos P."/>
            <person name="Vandamme P."/>
            <person name="Eisen J.A."/>
            <person name="Garrity G."/>
            <person name="Hugenholtz P."/>
            <person name="Kyrpides N.C."/>
        </authorList>
    </citation>
    <scope>NUCLEOTIDE SEQUENCE [LARGE SCALE GENOMIC DNA]</scope>
    <source>
        <strain evidence="9 10">CGMCC 1.10822</strain>
    </source>
</reference>
<dbReference type="SUPFAM" id="SSF54292">
    <property type="entry name" value="2Fe-2S ferredoxin-like"/>
    <property type="match status" value="1"/>
</dbReference>
<dbReference type="CDD" id="cd06185">
    <property type="entry name" value="PDR_like"/>
    <property type="match status" value="1"/>
</dbReference>
<dbReference type="InterPro" id="IPR012675">
    <property type="entry name" value="Beta-grasp_dom_sf"/>
</dbReference>
<dbReference type="PROSITE" id="PS51384">
    <property type="entry name" value="FAD_FR"/>
    <property type="match status" value="1"/>
</dbReference>
<dbReference type="SUPFAM" id="SSF63380">
    <property type="entry name" value="Riboflavin synthase domain-like"/>
    <property type="match status" value="1"/>
</dbReference>
<dbReference type="PANTHER" id="PTHR47354:SF1">
    <property type="entry name" value="CARNITINE MONOOXYGENASE REDUCTASE SUBUNIT"/>
    <property type="match status" value="1"/>
</dbReference>
<keyword evidence="9" id="KW-0489">Methyltransferase</keyword>
<evidence type="ECO:0000259" key="7">
    <source>
        <dbReference type="PROSITE" id="PS51085"/>
    </source>
</evidence>
<dbReference type="Gene3D" id="3.40.50.80">
    <property type="entry name" value="Nucleotide-binding domain of ferredoxin-NADP reductase (FNR) module"/>
    <property type="match status" value="1"/>
</dbReference>
<evidence type="ECO:0000313" key="9">
    <source>
        <dbReference type="EMBL" id="TWI66580.1"/>
    </source>
</evidence>
<dbReference type="GO" id="GO:0051537">
    <property type="term" value="F:2 iron, 2 sulfur cluster binding"/>
    <property type="evidence" value="ECO:0007669"/>
    <property type="project" value="UniProtKB-KW"/>
</dbReference>
<keyword evidence="6" id="KW-0411">Iron-sulfur</keyword>
<dbReference type="OrthoDB" id="544091at2"/>
<evidence type="ECO:0000313" key="10">
    <source>
        <dbReference type="Proteomes" id="UP000318431"/>
    </source>
</evidence>
<dbReference type="Gene3D" id="2.40.30.10">
    <property type="entry name" value="Translation factors"/>
    <property type="match status" value="1"/>
</dbReference>
<dbReference type="CDD" id="cd00207">
    <property type="entry name" value="fer2"/>
    <property type="match status" value="1"/>
</dbReference>
<dbReference type="InterPro" id="IPR017927">
    <property type="entry name" value="FAD-bd_FR_type"/>
</dbReference>
<keyword evidence="3" id="KW-0479">Metal-binding</keyword>
<protein>
    <submittedName>
        <fullName evidence="9">Vanillate O-demethylase ferredoxin subunit</fullName>
    </submittedName>
</protein>
<dbReference type="Proteomes" id="UP000318431">
    <property type="component" value="Unassembled WGS sequence"/>
</dbReference>
<dbReference type="GO" id="GO:0032259">
    <property type="term" value="P:methylation"/>
    <property type="evidence" value="ECO:0007669"/>
    <property type="project" value="UniProtKB-KW"/>
</dbReference>
<dbReference type="GO" id="GO:0016491">
    <property type="term" value="F:oxidoreductase activity"/>
    <property type="evidence" value="ECO:0007669"/>
    <property type="project" value="UniProtKB-KW"/>
</dbReference>
<gene>
    <name evidence="9" type="ORF">IP91_02399</name>
</gene>
<dbReference type="Gene3D" id="3.10.20.30">
    <property type="match status" value="1"/>
</dbReference>
<dbReference type="RefSeq" id="WP_145649317.1">
    <property type="nucleotide sequence ID" value="NZ_VLLB01000003.1"/>
</dbReference>
<name>A0A562RDW3_9BURK</name>
<feature type="domain" description="FAD-binding FR-type" evidence="8">
    <location>
        <begin position="1"/>
        <end position="100"/>
    </location>
</feature>
<dbReference type="InterPro" id="IPR001041">
    <property type="entry name" value="2Fe-2S_ferredoxin-type"/>
</dbReference>
<keyword evidence="2" id="KW-0001">2Fe-2S</keyword>
<keyword evidence="5" id="KW-0408">Iron</keyword>
<dbReference type="PROSITE" id="PS51085">
    <property type="entry name" value="2FE2S_FER_2"/>
    <property type="match status" value="1"/>
</dbReference>
<dbReference type="GO" id="GO:0046872">
    <property type="term" value="F:metal ion binding"/>
    <property type="evidence" value="ECO:0007669"/>
    <property type="project" value="UniProtKB-KW"/>
</dbReference>
<evidence type="ECO:0000256" key="4">
    <source>
        <dbReference type="ARBA" id="ARBA00023002"/>
    </source>
</evidence>
<dbReference type="InterPro" id="IPR039261">
    <property type="entry name" value="FNR_nucleotide-bd"/>
</dbReference>
<dbReference type="AlphaFoldDB" id="A0A562RDW3"/>
<feature type="domain" description="2Fe-2S ferredoxin-type" evidence="7">
    <location>
        <begin position="230"/>
        <end position="315"/>
    </location>
</feature>
<dbReference type="EMBL" id="VLLB01000003">
    <property type="protein sequence ID" value="TWI66580.1"/>
    <property type="molecule type" value="Genomic_DNA"/>
</dbReference>
<dbReference type="PRINTS" id="PR00409">
    <property type="entry name" value="PHDIOXRDTASE"/>
</dbReference>
<keyword evidence="4" id="KW-0560">Oxidoreductase</keyword>
<dbReference type="Pfam" id="PF00111">
    <property type="entry name" value="Fer2"/>
    <property type="match status" value="1"/>
</dbReference>
<dbReference type="InterPro" id="IPR006058">
    <property type="entry name" value="2Fe2S_fd_BS"/>
</dbReference>
<keyword evidence="1" id="KW-0285">Flavoprotein</keyword>
<evidence type="ECO:0000256" key="3">
    <source>
        <dbReference type="ARBA" id="ARBA00022723"/>
    </source>
</evidence>
<organism evidence="9 10">
    <name type="scientific">Pseudoduganella lurida</name>
    <dbReference type="NCBI Taxonomy" id="1036180"/>
    <lineage>
        <taxon>Bacteria</taxon>
        <taxon>Pseudomonadati</taxon>
        <taxon>Pseudomonadota</taxon>
        <taxon>Betaproteobacteria</taxon>
        <taxon>Burkholderiales</taxon>
        <taxon>Oxalobacteraceae</taxon>
        <taxon>Telluria group</taxon>
        <taxon>Pseudoduganella</taxon>
    </lineage>
</organism>
<dbReference type="GO" id="GO:0008168">
    <property type="term" value="F:methyltransferase activity"/>
    <property type="evidence" value="ECO:0007669"/>
    <property type="project" value="UniProtKB-KW"/>
</dbReference>
<comment type="caution">
    <text evidence="9">The sequence shown here is derived from an EMBL/GenBank/DDBJ whole genome shotgun (WGS) entry which is preliminary data.</text>
</comment>
<evidence type="ECO:0000256" key="1">
    <source>
        <dbReference type="ARBA" id="ARBA00022630"/>
    </source>
</evidence>
<evidence type="ECO:0000256" key="2">
    <source>
        <dbReference type="ARBA" id="ARBA00022714"/>
    </source>
</evidence>
<evidence type="ECO:0000256" key="5">
    <source>
        <dbReference type="ARBA" id="ARBA00023004"/>
    </source>
</evidence>
<keyword evidence="10" id="KW-1185">Reference proteome</keyword>
<accession>A0A562RDW3</accession>